<reference evidence="1 2" key="1">
    <citation type="journal article" date="2019" name="Genome Biol. Evol.">
        <title>Insights into the evolution of the New World diploid cottons (Gossypium, subgenus Houzingenia) based on genome sequencing.</title>
        <authorList>
            <person name="Grover C.E."/>
            <person name="Arick M.A. 2nd"/>
            <person name="Thrash A."/>
            <person name="Conover J.L."/>
            <person name="Sanders W.S."/>
            <person name="Peterson D.G."/>
            <person name="Frelichowski J.E."/>
            <person name="Scheffler J.A."/>
            <person name="Scheffler B.E."/>
            <person name="Wendel J.F."/>
        </authorList>
    </citation>
    <scope>NUCLEOTIDE SEQUENCE [LARGE SCALE GENOMIC DNA]</scope>
    <source>
        <strain evidence="1">8</strain>
        <tissue evidence="1">Leaf</tissue>
    </source>
</reference>
<gene>
    <name evidence="1" type="ORF">Gorai_004477</name>
</gene>
<dbReference type="Proteomes" id="UP000593578">
    <property type="component" value="Unassembled WGS sequence"/>
</dbReference>
<dbReference type="EMBL" id="JABEZZ010000012">
    <property type="protein sequence ID" value="MBA0601296.1"/>
    <property type="molecule type" value="Genomic_DNA"/>
</dbReference>
<sequence length="36" mass="4042">MNGRVWRGAGTARLHIDDGEESAWGVDEEQVEEEVN</sequence>
<protein>
    <submittedName>
        <fullName evidence="1">Uncharacterized protein</fullName>
    </submittedName>
</protein>
<organism evidence="1 2">
    <name type="scientific">Gossypium raimondii</name>
    <name type="common">Peruvian cotton</name>
    <name type="synonym">Gossypium klotzschianum subsp. raimondii</name>
    <dbReference type="NCBI Taxonomy" id="29730"/>
    <lineage>
        <taxon>Eukaryota</taxon>
        <taxon>Viridiplantae</taxon>
        <taxon>Streptophyta</taxon>
        <taxon>Embryophyta</taxon>
        <taxon>Tracheophyta</taxon>
        <taxon>Spermatophyta</taxon>
        <taxon>Magnoliopsida</taxon>
        <taxon>eudicotyledons</taxon>
        <taxon>Gunneridae</taxon>
        <taxon>Pentapetalae</taxon>
        <taxon>rosids</taxon>
        <taxon>malvids</taxon>
        <taxon>Malvales</taxon>
        <taxon>Malvaceae</taxon>
        <taxon>Malvoideae</taxon>
        <taxon>Gossypium</taxon>
    </lineage>
</organism>
<comment type="caution">
    <text evidence="1">The sequence shown here is derived from an EMBL/GenBank/DDBJ whole genome shotgun (WGS) entry which is preliminary data.</text>
</comment>
<proteinExistence type="predicted"/>
<name>A0A7J8QJA1_GOSRA</name>
<feature type="non-terminal residue" evidence="1">
    <location>
        <position position="36"/>
    </location>
</feature>
<dbReference type="AlphaFoldDB" id="A0A7J8QJA1"/>
<evidence type="ECO:0000313" key="1">
    <source>
        <dbReference type="EMBL" id="MBA0601296.1"/>
    </source>
</evidence>
<evidence type="ECO:0000313" key="2">
    <source>
        <dbReference type="Proteomes" id="UP000593578"/>
    </source>
</evidence>
<accession>A0A7J8QJA1</accession>